<reference evidence="6" key="2">
    <citation type="journal article" date="2023" name="IMA Fungus">
        <title>Comparative genomic study of the Penicillium genus elucidates a diverse pangenome and 15 lateral gene transfer events.</title>
        <authorList>
            <person name="Petersen C."/>
            <person name="Sorensen T."/>
            <person name="Nielsen M.R."/>
            <person name="Sondergaard T.E."/>
            <person name="Sorensen J.L."/>
            <person name="Fitzpatrick D.A."/>
            <person name="Frisvad J.C."/>
            <person name="Nielsen K.L."/>
        </authorList>
    </citation>
    <scope>NUCLEOTIDE SEQUENCE</scope>
    <source>
        <strain evidence="6">IBT 29495</strain>
    </source>
</reference>
<dbReference type="OrthoDB" id="4314040at2759"/>
<evidence type="ECO:0000256" key="1">
    <source>
        <dbReference type="ARBA" id="ARBA00023015"/>
    </source>
</evidence>
<organism evidence="6 7">
    <name type="scientific">Penicillium fimorum</name>
    <dbReference type="NCBI Taxonomy" id="1882269"/>
    <lineage>
        <taxon>Eukaryota</taxon>
        <taxon>Fungi</taxon>
        <taxon>Dikarya</taxon>
        <taxon>Ascomycota</taxon>
        <taxon>Pezizomycotina</taxon>
        <taxon>Eurotiomycetes</taxon>
        <taxon>Eurotiomycetidae</taxon>
        <taxon>Eurotiales</taxon>
        <taxon>Aspergillaceae</taxon>
        <taxon>Penicillium</taxon>
    </lineage>
</organism>
<dbReference type="PROSITE" id="PS50048">
    <property type="entry name" value="ZN2_CY6_FUNGAL_2"/>
    <property type="match status" value="1"/>
</dbReference>
<dbReference type="PANTHER" id="PTHR38111">
    <property type="entry name" value="ZN(2)-C6 FUNGAL-TYPE DOMAIN-CONTAINING PROTEIN-RELATED"/>
    <property type="match status" value="1"/>
</dbReference>
<dbReference type="CDD" id="cd00067">
    <property type="entry name" value="GAL4"/>
    <property type="match status" value="1"/>
</dbReference>
<dbReference type="InterPro" id="IPR053178">
    <property type="entry name" value="Osmoadaptation_assoc"/>
</dbReference>
<dbReference type="EMBL" id="JAPWDS010000001">
    <property type="protein sequence ID" value="KAJ5520659.1"/>
    <property type="molecule type" value="Genomic_DNA"/>
</dbReference>
<reference evidence="6" key="1">
    <citation type="submission" date="2022-12" db="EMBL/GenBank/DDBJ databases">
        <authorList>
            <person name="Petersen C."/>
        </authorList>
    </citation>
    <scope>NUCLEOTIDE SEQUENCE</scope>
    <source>
        <strain evidence="6">IBT 29495</strain>
    </source>
</reference>
<evidence type="ECO:0000256" key="4">
    <source>
        <dbReference type="ARBA" id="ARBA00023242"/>
    </source>
</evidence>
<proteinExistence type="predicted"/>
<dbReference type="GO" id="GO:0003677">
    <property type="term" value="F:DNA binding"/>
    <property type="evidence" value="ECO:0007669"/>
    <property type="project" value="UniProtKB-KW"/>
</dbReference>
<dbReference type="PROSITE" id="PS00463">
    <property type="entry name" value="ZN2_CY6_FUNGAL_1"/>
    <property type="match status" value="1"/>
</dbReference>
<evidence type="ECO:0000313" key="7">
    <source>
        <dbReference type="Proteomes" id="UP001149954"/>
    </source>
</evidence>
<gene>
    <name evidence="6" type="ORF">N7463_001112</name>
</gene>
<keyword evidence="1" id="KW-0805">Transcription regulation</keyword>
<feature type="domain" description="Zn(2)-C6 fungal-type" evidence="5">
    <location>
        <begin position="9"/>
        <end position="36"/>
    </location>
</feature>
<dbReference type="PANTHER" id="PTHR38111:SF11">
    <property type="entry name" value="TRANSCRIPTION FACTOR DOMAIN-CONTAINING PROTEIN-RELATED"/>
    <property type="match status" value="1"/>
</dbReference>
<dbReference type="AlphaFoldDB" id="A0A9W9Y5H1"/>
<name>A0A9W9Y5H1_9EURO</name>
<dbReference type="InterPro" id="IPR036864">
    <property type="entry name" value="Zn2-C6_fun-type_DNA-bd_sf"/>
</dbReference>
<sequence>MPGVPSSRGCESCRKSKKKCDQRQPCSRCIRMELPCEGGGKQRYQFKSVRVIPKVKEQVRWNLNSISQAPCNQLATRFIRTLDISDIRFDISFYGLFLKDIPRRLGESAVLDAAAQALVSSHPLLHPLRNKEVPRDALVLFGKSLRALRECLDNPVEVRSPHTLCAVYLISICQAWLGKYEEQSASHGTAIAHLLRIVDIPRYKSGFERDLIVTLSVPVILDGICNPRVQMAPSFWDNVMALIQEGSATAPDGIPRPTTTLLSLSKFPKYLHHPHAHFPEIAKTYIKLREDAQNIYPYLDQLTEPAGLSSPVLGQRSRHRAAYTVITALALLLNTILRALDSENVMLAQESTFFCERIINEAKLASSYRPLGAAYVVPCLVVALGTAEDPQQRARIEATLTDYQTDFQGFEWRELATWLRAVFQSHRTREPLISRNLEDIFAFEVQGACMTQLQAIFGLCLYSNCNKIKPL</sequence>
<dbReference type="Pfam" id="PF00172">
    <property type="entry name" value="Zn_clus"/>
    <property type="match status" value="1"/>
</dbReference>
<keyword evidence="2" id="KW-0238">DNA-binding</keyword>
<evidence type="ECO:0000256" key="3">
    <source>
        <dbReference type="ARBA" id="ARBA00023163"/>
    </source>
</evidence>
<dbReference type="InterPro" id="IPR001138">
    <property type="entry name" value="Zn2Cys6_DnaBD"/>
</dbReference>
<dbReference type="Proteomes" id="UP001149954">
    <property type="component" value="Unassembled WGS sequence"/>
</dbReference>
<dbReference type="GO" id="GO:0000981">
    <property type="term" value="F:DNA-binding transcription factor activity, RNA polymerase II-specific"/>
    <property type="evidence" value="ECO:0007669"/>
    <property type="project" value="InterPro"/>
</dbReference>
<accession>A0A9W9Y5H1</accession>
<keyword evidence="3" id="KW-0804">Transcription</keyword>
<keyword evidence="4" id="KW-0539">Nucleus</keyword>
<evidence type="ECO:0000259" key="5">
    <source>
        <dbReference type="PROSITE" id="PS50048"/>
    </source>
</evidence>
<dbReference type="GO" id="GO:0008270">
    <property type="term" value="F:zinc ion binding"/>
    <property type="evidence" value="ECO:0007669"/>
    <property type="project" value="InterPro"/>
</dbReference>
<protein>
    <recommendedName>
        <fullName evidence="5">Zn(2)-C6 fungal-type domain-containing protein</fullName>
    </recommendedName>
</protein>
<evidence type="ECO:0000313" key="6">
    <source>
        <dbReference type="EMBL" id="KAJ5520659.1"/>
    </source>
</evidence>
<dbReference type="SUPFAM" id="SSF57701">
    <property type="entry name" value="Zn2/Cys6 DNA-binding domain"/>
    <property type="match status" value="1"/>
</dbReference>
<dbReference type="Gene3D" id="4.10.240.10">
    <property type="entry name" value="Zn(2)-C6 fungal-type DNA-binding domain"/>
    <property type="match status" value="1"/>
</dbReference>
<evidence type="ECO:0000256" key="2">
    <source>
        <dbReference type="ARBA" id="ARBA00023125"/>
    </source>
</evidence>
<comment type="caution">
    <text evidence="6">The sequence shown here is derived from an EMBL/GenBank/DDBJ whole genome shotgun (WGS) entry which is preliminary data.</text>
</comment>
<keyword evidence="7" id="KW-1185">Reference proteome</keyword>
<dbReference type="SMART" id="SM00066">
    <property type="entry name" value="GAL4"/>
    <property type="match status" value="1"/>
</dbReference>